<dbReference type="STRING" id="953739.SVEN_1017"/>
<dbReference type="KEGG" id="sve:SVEN_1017"/>
<gene>
    <name evidence="2" type="ordered locus">SVEN_1017</name>
</gene>
<protein>
    <submittedName>
        <fullName evidence="2">Uncharacterized protein</fullName>
    </submittedName>
</protein>
<organism evidence="2 3">
    <name type="scientific">Streptomyces venezuelae (strain ATCC 10712 / CBS 650.69 / DSM 40230 / JCM 4526 / NBRC 13096 / PD 04745)</name>
    <dbReference type="NCBI Taxonomy" id="953739"/>
    <lineage>
        <taxon>Bacteria</taxon>
        <taxon>Bacillati</taxon>
        <taxon>Actinomycetota</taxon>
        <taxon>Actinomycetes</taxon>
        <taxon>Kitasatosporales</taxon>
        <taxon>Streptomycetaceae</taxon>
        <taxon>Streptomyces</taxon>
    </lineage>
</organism>
<dbReference type="eggNOG" id="ENOG5033XHZ">
    <property type="taxonomic scope" value="Bacteria"/>
</dbReference>
<dbReference type="PATRIC" id="fig|953739.5.peg.3086"/>
<evidence type="ECO:0000313" key="3">
    <source>
        <dbReference type="Proteomes" id="UP000006854"/>
    </source>
</evidence>
<proteinExistence type="predicted"/>
<sequence>MTLLLRREHGTAGGDHYRAVWGIPGQLRRACDERHRFASALGYCHTIMRTAAWEVLAVVEAVQIRPTHPRGRFSMQEPVDSVDTHDELDAYDTFEMFRVVCPECAQPIALLADEDVLPEHALCPTPWNPFVLTVCPGTGLSATEAGPADDTLEVQEQDTALLLTLPQGLDWRTQPFSHVGGPGSRPIRVPQMRRAA</sequence>
<keyword evidence="3" id="KW-1185">Reference proteome</keyword>
<dbReference type="EMBL" id="FR845719">
    <property type="protein sequence ID" value="CCA54304.1"/>
    <property type="molecule type" value="Genomic_DNA"/>
</dbReference>
<accession>F2RBH6</accession>
<dbReference type="AlphaFoldDB" id="F2RBH6"/>
<feature type="region of interest" description="Disordered" evidence="1">
    <location>
        <begin position="174"/>
        <end position="196"/>
    </location>
</feature>
<dbReference type="HOGENOM" id="CLU_1389588_0_0_11"/>
<name>F2RBH6_STRVP</name>
<dbReference type="Proteomes" id="UP000006854">
    <property type="component" value="Chromosome"/>
</dbReference>
<evidence type="ECO:0000313" key="2">
    <source>
        <dbReference type="EMBL" id="CCA54304.1"/>
    </source>
</evidence>
<reference evidence="2 3" key="1">
    <citation type="journal article" date="2011" name="BMC Genomics">
        <title>Genome-wide analysis of the role of GlnR in Streptomyces venezuelae provides new insights into global nitrogen regulation in actinomycetes.</title>
        <authorList>
            <person name="Pullan S.T."/>
            <person name="Bibb M.J."/>
            <person name="Merrick M."/>
        </authorList>
    </citation>
    <scope>NUCLEOTIDE SEQUENCE [LARGE SCALE GENOMIC DNA]</scope>
    <source>
        <strain evidence="2">ATCC 10712</strain>
    </source>
</reference>
<evidence type="ECO:0000256" key="1">
    <source>
        <dbReference type="SAM" id="MobiDB-lite"/>
    </source>
</evidence>